<comment type="caution">
    <text evidence="1">The sequence shown here is derived from an EMBL/GenBank/DDBJ whole genome shotgun (WGS) entry which is preliminary data.</text>
</comment>
<keyword evidence="1" id="KW-0032">Aminotransferase</keyword>
<protein>
    <submittedName>
        <fullName evidence="1">Aminotransferase AlaT</fullName>
        <ecNumber evidence="1">2.6.1.2</ecNumber>
    </submittedName>
</protein>
<dbReference type="AlphaFoldDB" id="F3CJQ4"/>
<evidence type="ECO:0000313" key="1">
    <source>
        <dbReference type="EMBL" id="EGH19496.1"/>
    </source>
</evidence>
<evidence type="ECO:0000313" key="2">
    <source>
        <dbReference type="Proteomes" id="UP000005466"/>
    </source>
</evidence>
<dbReference type="HOGENOM" id="CLU_3378871_0_0_6"/>
<feature type="non-terminal residue" evidence="1">
    <location>
        <position position="1"/>
    </location>
</feature>
<feature type="non-terminal residue" evidence="1">
    <location>
        <position position="33"/>
    </location>
</feature>
<dbReference type="Proteomes" id="UP000005466">
    <property type="component" value="Unassembled WGS sequence"/>
</dbReference>
<dbReference type="BioCyc" id="PSYR875330:G11XH-7996-MONOMER"/>
<dbReference type="GO" id="GO:0004021">
    <property type="term" value="F:L-alanine:2-oxoglutarate aminotransferase activity"/>
    <property type="evidence" value="ECO:0007669"/>
    <property type="project" value="UniProtKB-EC"/>
</dbReference>
<keyword evidence="1" id="KW-0808">Transferase</keyword>
<sequence>YFFSSSGGSPVHYLCDEQANWWPDLEDIKEKIT</sequence>
<organism evidence="1 2">
    <name type="scientific">Pseudomonas savastanoi pv. glycinea str. race 4</name>
    <dbReference type="NCBI Taxonomy" id="875330"/>
    <lineage>
        <taxon>Bacteria</taxon>
        <taxon>Pseudomonadati</taxon>
        <taxon>Pseudomonadota</taxon>
        <taxon>Gammaproteobacteria</taxon>
        <taxon>Pseudomonadales</taxon>
        <taxon>Pseudomonadaceae</taxon>
        <taxon>Pseudomonas</taxon>
    </lineage>
</organism>
<proteinExistence type="predicted"/>
<name>F3CJQ4_PSESG</name>
<reference evidence="1 2" key="1">
    <citation type="journal article" date="2011" name="PLoS Pathog.">
        <title>Dynamic evolution of pathogenicity revealed by sequencing and comparative genomics of 19 Pseudomonas syringae isolates.</title>
        <authorList>
            <person name="Baltrus D.A."/>
            <person name="Nishimura M.T."/>
            <person name="Romanchuk A."/>
            <person name="Chang J.H."/>
            <person name="Mukhtar M.S."/>
            <person name="Cherkis K."/>
            <person name="Roach J."/>
            <person name="Grant S.R."/>
            <person name="Jones C.D."/>
            <person name="Dangl J.L."/>
        </authorList>
    </citation>
    <scope>NUCLEOTIDE SEQUENCE [LARGE SCALE GENOMIC DNA]</scope>
    <source>
        <strain evidence="2">race 4</strain>
    </source>
</reference>
<dbReference type="EMBL" id="ADWY01004177">
    <property type="protein sequence ID" value="EGH19496.1"/>
    <property type="molecule type" value="Genomic_DNA"/>
</dbReference>
<dbReference type="EC" id="2.6.1.2" evidence="1"/>
<accession>F3CJQ4</accession>
<gene>
    <name evidence="1" type="ORF">Pgy4_41644</name>
</gene>